<evidence type="ECO:0000256" key="1">
    <source>
        <dbReference type="ARBA" id="ARBA00001400"/>
    </source>
</evidence>
<comment type="subcellular location">
    <subcellularLocation>
        <location evidence="7">Mitochondrion</location>
    </subcellularLocation>
    <subcellularLocation>
        <location evidence="7">Nucleus</location>
    </subcellularLocation>
</comment>
<proteinExistence type="inferred from homology"/>
<dbReference type="NCBIfam" id="NF003591">
    <property type="entry name" value="PRK05254.1-4"/>
    <property type="match status" value="1"/>
</dbReference>
<keyword evidence="5 7" id="KW-0378">Hydrolase</keyword>
<dbReference type="EC" id="3.2.2.27" evidence="3 7"/>
<feature type="compositionally biased region" description="Pro residues" evidence="9">
    <location>
        <begin position="40"/>
        <end position="62"/>
    </location>
</feature>
<feature type="active site" description="Proton acceptor" evidence="7 8">
    <location>
        <position position="266"/>
    </location>
</feature>
<dbReference type="GO" id="GO:0005739">
    <property type="term" value="C:mitochondrion"/>
    <property type="evidence" value="ECO:0007669"/>
    <property type="project" value="UniProtKB-SubCell"/>
</dbReference>
<dbReference type="NCBIfam" id="NF003592">
    <property type="entry name" value="PRK05254.1-5"/>
    <property type="match status" value="1"/>
</dbReference>
<protein>
    <recommendedName>
        <fullName evidence="3 7">Uracil-DNA glycosylase</fullName>
        <shortName evidence="7">UDG</shortName>
        <ecNumber evidence="3 7">3.2.2.27</ecNumber>
    </recommendedName>
</protein>
<dbReference type="Gene3D" id="3.40.470.10">
    <property type="entry name" value="Uracil-DNA glycosylase-like domain"/>
    <property type="match status" value="1"/>
</dbReference>
<evidence type="ECO:0000256" key="2">
    <source>
        <dbReference type="ARBA" id="ARBA00008184"/>
    </source>
</evidence>
<dbReference type="InterPro" id="IPR002043">
    <property type="entry name" value="UDG_fam1"/>
</dbReference>
<keyword evidence="6 7" id="KW-0234">DNA repair</keyword>
<dbReference type="CDD" id="cd10027">
    <property type="entry name" value="UDG-F1-like"/>
    <property type="match status" value="1"/>
</dbReference>
<evidence type="ECO:0000313" key="11">
    <source>
        <dbReference type="EMBL" id="CAE0491392.1"/>
    </source>
</evidence>
<dbReference type="InterPro" id="IPR005122">
    <property type="entry name" value="Uracil-DNA_glycosylase-like"/>
</dbReference>
<dbReference type="NCBIfam" id="NF003589">
    <property type="entry name" value="PRK05254.1-2"/>
    <property type="match status" value="1"/>
</dbReference>
<dbReference type="HAMAP" id="MF_00148">
    <property type="entry name" value="UDG"/>
    <property type="match status" value="1"/>
</dbReference>
<evidence type="ECO:0000256" key="9">
    <source>
        <dbReference type="SAM" id="MobiDB-lite"/>
    </source>
</evidence>
<evidence type="ECO:0000256" key="5">
    <source>
        <dbReference type="ARBA" id="ARBA00022801"/>
    </source>
</evidence>
<sequence>MKTIDSYFKRPAAQPVRRSPRKKTAICPPNGTTPGKGPQHPSPPAAAPSSPKPLYHPPPPLDEGPSPKRRNTGSPPKPQSPTKTTSQQKAPPPEDLGRPAPSSPDALKPTEQQGQQEGQEEQQVLPVPQEQREQPPSTTEAPTKTAAPFFFGQGTRESHGSTSSSSSKPELSTSEQDAQRLAQAGQLVAAARREQRPLQLGSLLLDDSWKRALAGEMGKAYFKSLQEFLHKEWAGSLPIYPPPEMVFRALNSCPLDKVRVVIIGQDPYHGPNQGMGLCFSVNRGIRVPPSLVNIFKELNSDLGCKVPSHGDLTKWSHQGVLLLNTVLTVRQGQANSHKSKGWEKFTDACISQLSQKRRGIVFLLWGKPAQAKEKLIPAARHHVLKCPHPSPLASASGPGFSGCRHFSQANNLLVKSGLPPVDWSLE</sequence>
<reference evidence="11" key="1">
    <citation type="submission" date="2021-01" db="EMBL/GenBank/DDBJ databases">
        <authorList>
            <person name="Corre E."/>
            <person name="Pelletier E."/>
            <person name="Niang G."/>
            <person name="Scheremetjew M."/>
            <person name="Finn R."/>
            <person name="Kale V."/>
            <person name="Holt S."/>
            <person name="Cochrane G."/>
            <person name="Meng A."/>
            <person name="Brown T."/>
            <person name="Cohen L."/>
        </authorList>
    </citation>
    <scope>NUCLEOTIDE SEQUENCE</scope>
    <source>
        <strain evidence="11">CCMP1320</strain>
    </source>
</reference>
<organism evidence="11">
    <name type="scientific">Dunaliella tertiolecta</name>
    <name type="common">Green alga</name>
    <dbReference type="NCBI Taxonomy" id="3047"/>
    <lineage>
        <taxon>Eukaryota</taxon>
        <taxon>Viridiplantae</taxon>
        <taxon>Chlorophyta</taxon>
        <taxon>core chlorophytes</taxon>
        <taxon>Chlorophyceae</taxon>
        <taxon>CS clade</taxon>
        <taxon>Chlamydomonadales</taxon>
        <taxon>Dunaliellaceae</taxon>
        <taxon>Dunaliella</taxon>
    </lineage>
</organism>
<feature type="domain" description="Uracil-DNA glycosylase-like" evidence="10">
    <location>
        <begin position="251"/>
        <end position="413"/>
    </location>
</feature>
<feature type="compositionally biased region" description="Low complexity" evidence="9">
    <location>
        <begin position="160"/>
        <end position="175"/>
    </location>
</feature>
<keyword evidence="7" id="KW-0539">Nucleus</keyword>
<feature type="compositionally biased region" description="Low complexity" evidence="9">
    <location>
        <begin position="80"/>
        <end position="89"/>
    </location>
</feature>
<keyword evidence="7" id="KW-0496">Mitochondrion</keyword>
<keyword evidence="4 7" id="KW-0227">DNA damage</keyword>
<evidence type="ECO:0000256" key="4">
    <source>
        <dbReference type="ARBA" id="ARBA00022763"/>
    </source>
</evidence>
<dbReference type="GO" id="GO:0004844">
    <property type="term" value="F:uracil DNA N-glycosylase activity"/>
    <property type="evidence" value="ECO:0007669"/>
    <property type="project" value="UniProtKB-UniRule"/>
</dbReference>
<dbReference type="PANTHER" id="PTHR11264:SF0">
    <property type="entry name" value="URACIL-DNA GLYCOSYLASE"/>
    <property type="match status" value="1"/>
</dbReference>
<evidence type="ECO:0000256" key="7">
    <source>
        <dbReference type="HAMAP-Rule" id="MF_03166"/>
    </source>
</evidence>
<dbReference type="SMART" id="SM00987">
    <property type="entry name" value="UreE_C"/>
    <property type="match status" value="1"/>
</dbReference>
<accession>A0A7S3VKH8</accession>
<evidence type="ECO:0000259" key="10">
    <source>
        <dbReference type="SMART" id="SM00986"/>
    </source>
</evidence>
<dbReference type="AlphaFoldDB" id="A0A7S3VKH8"/>
<dbReference type="InterPro" id="IPR018085">
    <property type="entry name" value="Ura-DNA_Glyclase_AS"/>
</dbReference>
<dbReference type="FunFam" id="3.40.470.10:FF:000001">
    <property type="entry name" value="Uracil-DNA glycosylase"/>
    <property type="match status" value="1"/>
</dbReference>
<gene>
    <name evidence="11" type="ORF">DTER00134_LOCUS6465</name>
</gene>
<comment type="catalytic activity">
    <reaction evidence="1 7">
        <text>Hydrolyzes single-stranded DNA or mismatched double-stranded DNA and polynucleotides, releasing free uracil.</text>
        <dbReference type="EC" id="3.2.2.27"/>
    </reaction>
</comment>
<evidence type="ECO:0000256" key="6">
    <source>
        <dbReference type="ARBA" id="ARBA00023204"/>
    </source>
</evidence>
<dbReference type="GO" id="GO:0005634">
    <property type="term" value="C:nucleus"/>
    <property type="evidence" value="ECO:0007669"/>
    <property type="project" value="UniProtKB-SubCell"/>
</dbReference>
<evidence type="ECO:0000256" key="8">
    <source>
        <dbReference type="PROSITE-ProRule" id="PRU10072"/>
    </source>
</evidence>
<dbReference type="NCBIfam" id="NF003588">
    <property type="entry name" value="PRK05254.1-1"/>
    <property type="match status" value="1"/>
</dbReference>
<feature type="region of interest" description="Disordered" evidence="9">
    <location>
        <begin position="1"/>
        <end position="188"/>
    </location>
</feature>
<dbReference type="PANTHER" id="PTHR11264">
    <property type="entry name" value="URACIL-DNA GLYCOSYLASE"/>
    <property type="match status" value="1"/>
</dbReference>
<dbReference type="Pfam" id="PF03167">
    <property type="entry name" value="UDG"/>
    <property type="match status" value="1"/>
</dbReference>
<dbReference type="InterPro" id="IPR036895">
    <property type="entry name" value="Uracil-DNA_glycosylase-like_sf"/>
</dbReference>
<dbReference type="SMART" id="SM00986">
    <property type="entry name" value="UDG"/>
    <property type="match status" value="1"/>
</dbReference>
<dbReference type="NCBIfam" id="TIGR00628">
    <property type="entry name" value="ung"/>
    <property type="match status" value="1"/>
</dbReference>
<name>A0A7S3VKH8_DUNTE</name>
<dbReference type="GO" id="GO:0097510">
    <property type="term" value="P:base-excision repair, AP site formation via deaminated base removal"/>
    <property type="evidence" value="ECO:0007669"/>
    <property type="project" value="TreeGrafter"/>
</dbReference>
<dbReference type="SUPFAM" id="SSF52141">
    <property type="entry name" value="Uracil-DNA glycosylase-like"/>
    <property type="match status" value="1"/>
</dbReference>
<dbReference type="PROSITE" id="PS00130">
    <property type="entry name" value="U_DNA_GLYCOSYLASE"/>
    <property type="match status" value="1"/>
</dbReference>
<comment type="function">
    <text evidence="7">Excises uracil residues from the DNA which can arise as a result of misincorporation of dUMP residues by DNA polymerase or due to deamination of cytosine.</text>
</comment>
<evidence type="ECO:0000256" key="3">
    <source>
        <dbReference type="ARBA" id="ARBA00012030"/>
    </source>
</evidence>
<feature type="compositionally biased region" description="Low complexity" evidence="9">
    <location>
        <begin position="111"/>
        <end position="129"/>
    </location>
</feature>
<dbReference type="EMBL" id="HBIP01011507">
    <property type="protein sequence ID" value="CAE0491392.1"/>
    <property type="molecule type" value="Transcribed_RNA"/>
</dbReference>
<comment type="similarity">
    <text evidence="2 7">Belongs to the uracil-DNA glycosylase (UDG) superfamily. UNG family.</text>
</comment>